<dbReference type="Proteomes" id="UP000718281">
    <property type="component" value="Unassembled WGS sequence"/>
</dbReference>
<dbReference type="AlphaFoldDB" id="A0A935ILM3"/>
<dbReference type="EMBL" id="JADJIB010000001">
    <property type="protein sequence ID" value="MBK7272074.1"/>
    <property type="molecule type" value="Genomic_DNA"/>
</dbReference>
<comment type="caution">
    <text evidence="3">The sequence shown here is derived from an EMBL/GenBank/DDBJ whole genome shotgun (WGS) entry which is preliminary data.</text>
</comment>
<dbReference type="Gene3D" id="3.40.109.10">
    <property type="entry name" value="NADH Oxidase"/>
    <property type="match status" value="1"/>
</dbReference>
<dbReference type="InterPro" id="IPR020051">
    <property type="entry name" value="SagB-type_dehydrogenase"/>
</dbReference>
<dbReference type="CDD" id="cd02142">
    <property type="entry name" value="McbC_SagB-like_oxidoreductase"/>
    <property type="match status" value="1"/>
</dbReference>
<dbReference type="EMBL" id="JADIXZ010000004">
    <property type="protein sequence ID" value="MBK6301373.1"/>
    <property type="molecule type" value="Genomic_DNA"/>
</dbReference>
<accession>A0A935ILM3</accession>
<evidence type="ECO:0000313" key="5">
    <source>
        <dbReference type="Proteomes" id="UP000726105"/>
    </source>
</evidence>
<evidence type="ECO:0000313" key="2">
    <source>
        <dbReference type="EMBL" id="MBK6301373.1"/>
    </source>
</evidence>
<dbReference type="Pfam" id="PF00881">
    <property type="entry name" value="Nitroreductase"/>
    <property type="match status" value="1"/>
</dbReference>
<gene>
    <name evidence="2" type="ORF">IPF40_10105</name>
    <name evidence="3" type="ORF">IPI13_02565</name>
</gene>
<dbReference type="NCBIfam" id="TIGR03605">
    <property type="entry name" value="antibiot_sagB"/>
    <property type="match status" value="1"/>
</dbReference>
<dbReference type="Proteomes" id="UP000726105">
    <property type="component" value="Unassembled WGS sequence"/>
</dbReference>
<name>A0A935ILM3_9MICO</name>
<dbReference type="PANTHER" id="PTHR43745:SF2">
    <property type="entry name" value="NITROREDUCTASE MJ1384-RELATED"/>
    <property type="match status" value="1"/>
</dbReference>
<evidence type="ECO:0000313" key="3">
    <source>
        <dbReference type="EMBL" id="MBK7272074.1"/>
    </source>
</evidence>
<dbReference type="InterPro" id="IPR029479">
    <property type="entry name" value="Nitroreductase"/>
</dbReference>
<dbReference type="InterPro" id="IPR052544">
    <property type="entry name" value="Bacteriocin_Proc_Enz"/>
</dbReference>
<evidence type="ECO:0000259" key="1">
    <source>
        <dbReference type="Pfam" id="PF00881"/>
    </source>
</evidence>
<sequence>MPEPLNKQSYSLVDFFEEDDYSESETYNEYTKLTRMNVARISHRVEQIKSDPAMLAMMARSWKSYPGSTVTPLPPFRAPTVGFAETVLRRRSVSSLGRDFVGEAITAEQLGGTLVMAYGPTSKIESRTGDVQHLRATTSAGALFPTEIYVLAFNVTGIEPGLYHYRPIEHSLELIRSGDLRAQFAGLSSYQGLCLTSSVALVLTSVLKRTMSKYQHRGYRFAMYDCGALTQSLYLSGTAMGLDTCALGGIYDDEVAAFLGVNPVDEPVQLGFLLGPRGAEMGTEKQQ</sequence>
<dbReference type="InterPro" id="IPR000415">
    <property type="entry name" value="Nitroreductase-like"/>
</dbReference>
<organism evidence="3 5">
    <name type="scientific">Candidatus Phosphoribacter hodrii</name>
    <dbReference type="NCBI Taxonomy" id="2953743"/>
    <lineage>
        <taxon>Bacteria</taxon>
        <taxon>Bacillati</taxon>
        <taxon>Actinomycetota</taxon>
        <taxon>Actinomycetes</taxon>
        <taxon>Micrococcales</taxon>
        <taxon>Dermatophilaceae</taxon>
        <taxon>Candidatus Phosphoribacter</taxon>
    </lineage>
</organism>
<protein>
    <submittedName>
        <fullName evidence="3">SagB/ThcOx family dehydrogenase</fullName>
    </submittedName>
</protein>
<proteinExistence type="predicted"/>
<evidence type="ECO:0000313" key="4">
    <source>
        <dbReference type="Proteomes" id="UP000718281"/>
    </source>
</evidence>
<reference evidence="4 5" key="1">
    <citation type="submission" date="2020-10" db="EMBL/GenBank/DDBJ databases">
        <title>Connecting structure to function with the recovery of over 1000 high-quality activated sludge metagenome-assembled genomes encoding full-length rRNA genes using long-read sequencing.</title>
        <authorList>
            <person name="Singleton C.M."/>
            <person name="Petriglieri F."/>
            <person name="Kristensen J.M."/>
            <person name="Kirkegaard R.H."/>
            <person name="Michaelsen T.Y."/>
            <person name="Andersen M.H."/>
            <person name="Karst S.M."/>
            <person name="Dueholm M.S."/>
            <person name="Nielsen P.H."/>
            <person name="Albertsen M."/>
        </authorList>
    </citation>
    <scope>NUCLEOTIDE SEQUENCE [LARGE SCALE GENOMIC DNA]</scope>
    <source>
        <strain evidence="2">AalE_18-Q3-R2-46_BAT3C.188</strain>
        <strain evidence="3">Ega_18-Q3-R5-49_MAXAC.001</strain>
    </source>
</reference>
<dbReference type="PANTHER" id="PTHR43745">
    <property type="entry name" value="NITROREDUCTASE MJ1384-RELATED"/>
    <property type="match status" value="1"/>
</dbReference>
<dbReference type="SUPFAM" id="SSF55469">
    <property type="entry name" value="FMN-dependent nitroreductase-like"/>
    <property type="match status" value="1"/>
</dbReference>
<feature type="domain" description="Nitroreductase" evidence="1">
    <location>
        <begin position="88"/>
        <end position="271"/>
    </location>
</feature>
<dbReference type="GO" id="GO:0016491">
    <property type="term" value="F:oxidoreductase activity"/>
    <property type="evidence" value="ECO:0007669"/>
    <property type="project" value="InterPro"/>
</dbReference>